<dbReference type="Proteomes" id="UP000318521">
    <property type="component" value="Unassembled WGS sequence"/>
</dbReference>
<accession>A0A553ZWV3</accession>
<evidence type="ECO:0000313" key="3">
    <source>
        <dbReference type="Proteomes" id="UP000318521"/>
    </source>
</evidence>
<proteinExistence type="predicted"/>
<sequence>MNNKKLLLIIVGATISIISLSTYLFLNGNPYIHYQMKQGVQEHFDQDGASRMLNVHMNSIYNRNAKNYPYFVEVYFDLNGVKGDYHYFVYEDDKVKASAAFSESRDSIDDIELFAD</sequence>
<feature type="transmembrane region" description="Helical" evidence="1">
    <location>
        <begin position="6"/>
        <end position="26"/>
    </location>
</feature>
<dbReference type="EMBL" id="VLXZ01000008">
    <property type="protein sequence ID" value="TSB45912.1"/>
    <property type="molecule type" value="Genomic_DNA"/>
</dbReference>
<dbReference type="RefSeq" id="WP_143849252.1">
    <property type="nucleotide sequence ID" value="NZ_VLXZ01000008.1"/>
</dbReference>
<evidence type="ECO:0000313" key="2">
    <source>
        <dbReference type="EMBL" id="TSB45912.1"/>
    </source>
</evidence>
<keyword evidence="3" id="KW-1185">Reference proteome</keyword>
<organism evidence="2 3">
    <name type="scientific">Alkalicoccobacillus porphyridii</name>
    <dbReference type="NCBI Taxonomy" id="2597270"/>
    <lineage>
        <taxon>Bacteria</taxon>
        <taxon>Bacillati</taxon>
        <taxon>Bacillota</taxon>
        <taxon>Bacilli</taxon>
        <taxon>Bacillales</taxon>
        <taxon>Bacillaceae</taxon>
        <taxon>Alkalicoccobacillus</taxon>
    </lineage>
</organism>
<keyword evidence="1" id="KW-0472">Membrane</keyword>
<comment type="caution">
    <text evidence="2">The sequence shown here is derived from an EMBL/GenBank/DDBJ whole genome shotgun (WGS) entry which is preliminary data.</text>
</comment>
<keyword evidence="1" id="KW-1133">Transmembrane helix</keyword>
<protein>
    <recommendedName>
        <fullName evidence="4">DUF3139 domain-containing protein</fullName>
    </recommendedName>
</protein>
<keyword evidence="1" id="KW-0812">Transmembrane</keyword>
<evidence type="ECO:0000256" key="1">
    <source>
        <dbReference type="SAM" id="Phobius"/>
    </source>
</evidence>
<name>A0A553ZWV3_9BACI</name>
<gene>
    <name evidence="2" type="ORF">FN960_13430</name>
</gene>
<dbReference type="AlphaFoldDB" id="A0A553ZWV3"/>
<reference evidence="2 3" key="1">
    <citation type="submission" date="2019-07" db="EMBL/GenBank/DDBJ databases">
        <authorList>
            <person name="Park Y.J."/>
            <person name="Jeong S.E."/>
            <person name="Jung H.S."/>
        </authorList>
    </citation>
    <scope>NUCLEOTIDE SEQUENCE [LARGE SCALE GENOMIC DNA]</scope>
    <source>
        <strain evidence="3">P16(2019)</strain>
    </source>
</reference>
<evidence type="ECO:0008006" key="4">
    <source>
        <dbReference type="Google" id="ProtNLM"/>
    </source>
</evidence>